<dbReference type="Pfam" id="PF02481">
    <property type="entry name" value="DNA_processg_A"/>
    <property type="match status" value="1"/>
</dbReference>
<dbReference type="SUPFAM" id="SSF102405">
    <property type="entry name" value="MCP/YpsA-like"/>
    <property type="match status" value="1"/>
</dbReference>
<keyword evidence="4" id="KW-1185">Reference proteome</keyword>
<evidence type="ECO:0000256" key="1">
    <source>
        <dbReference type="ARBA" id="ARBA00006525"/>
    </source>
</evidence>
<dbReference type="PANTHER" id="PTHR43022">
    <property type="entry name" value="PROTEIN SMF"/>
    <property type="match status" value="1"/>
</dbReference>
<dbReference type="InterPro" id="IPR057666">
    <property type="entry name" value="DrpA_SLOG"/>
</dbReference>
<dbReference type="NCBIfam" id="TIGR00732">
    <property type="entry name" value="dprA"/>
    <property type="match status" value="1"/>
</dbReference>
<dbReference type="Gene3D" id="3.40.50.450">
    <property type="match status" value="1"/>
</dbReference>
<dbReference type="PANTHER" id="PTHR43022:SF1">
    <property type="entry name" value="PROTEIN SMF"/>
    <property type="match status" value="1"/>
</dbReference>
<name>A0ABY4HDU9_9BACI</name>
<protein>
    <submittedName>
        <fullName evidence="3">DNA-processing protein DprA</fullName>
    </submittedName>
</protein>
<evidence type="ECO:0000259" key="2">
    <source>
        <dbReference type="Pfam" id="PF02481"/>
    </source>
</evidence>
<comment type="similarity">
    <text evidence="1">Belongs to the DprA/Smf family.</text>
</comment>
<reference evidence="3" key="1">
    <citation type="submission" date="2022-04" db="EMBL/GenBank/DDBJ databases">
        <title>Halobacillus sp. isolated from saltern.</title>
        <authorList>
            <person name="Won M."/>
            <person name="Lee C.-M."/>
            <person name="Woen H.-Y."/>
            <person name="Kwon S.-W."/>
        </authorList>
    </citation>
    <scope>NUCLEOTIDE SEQUENCE</scope>
    <source>
        <strain evidence="3">SSHM10-5</strain>
    </source>
</reference>
<dbReference type="RefSeq" id="WP_245033734.1">
    <property type="nucleotide sequence ID" value="NZ_CP095075.1"/>
</dbReference>
<organism evidence="3 4">
    <name type="scientific">Halobacillus amylolyticus</name>
    <dbReference type="NCBI Taxonomy" id="2932259"/>
    <lineage>
        <taxon>Bacteria</taxon>
        <taxon>Bacillati</taxon>
        <taxon>Bacillota</taxon>
        <taxon>Bacilli</taxon>
        <taxon>Bacillales</taxon>
        <taxon>Bacillaceae</taxon>
        <taxon>Halobacillus</taxon>
    </lineage>
</organism>
<evidence type="ECO:0000313" key="4">
    <source>
        <dbReference type="Proteomes" id="UP000830326"/>
    </source>
</evidence>
<dbReference type="EMBL" id="CP095075">
    <property type="protein sequence ID" value="UOR12736.1"/>
    <property type="molecule type" value="Genomic_DNA"/>
</dbReference>
<accession>A0ABY4HDU9</accession>
<dbReference type="Proteomes" id="UP000830326">
    <property type="component" value="Chromosome"/>
</dbReference>
<feature type="domain" description="Smf/DprA SLOG" evidence="2">
    <location>
        <begin position="79"/>
        <end position="287"/>
    </location>
</feature>
<proteinExistence type="inferred from homology"/>
<gene>
    <name evidence="3" type="primary">dprA</name>
    <name evidence="3" type="ORF">MUO15_04255</name>
</gene>
<sequence>MNTFKQRLIHLHACPQVSRSLLNKWLKLDPDLATLLKITPEKISTTFRLPSENSLVIYKYLHGTSIMKKLDTDEQGYECVTIFDTDYPELLKTIPDPPLVLYIKGNKKLLKHPLTLSVVGTRTPSNYALPAMRQILIPLIKSNFCMVSGMAMGIDQCVHRLAIQHGGTTIAVIGSGFDHIYPRNNLALYKHMGDTQLIISEYPPDRPPRKYHFPERNRIISGLSEATLVIEARLRSGSLITVDQALEQGREVFAMPGPIDSKTSEGCHYMIREGATLLQGYQDIIHAYAEKLK</sequence>
<evidence type="ECO:0000313" key="3">
    <source>
        <dbReference type="EMBL" id="UOR12736.1"/>
    </source>
</evidence>
<dbReference type="InterPro" id="IPR003488">
    <property type="entry name" value="DprA"/>
</dbReference>